<keyword evidence="3" id="KW-1185">Reference proteome</keyword>
<accession>K0SY15</accession>
<comment type="caution">
    <text evidence="2">The sequence shown here is derived from an EMBL/GenBank/DDBJ whole genome shotgun (WGS) entry which is preliminary data.</text>
</comment>
<evidence type="ECO:0000313" key="2">
    <source>
        <dbReference type="EMBL" id="EJK70265.1"/>
    </source>
</evidence>
<protein>
    <submittedName>
        <fullName evidence="2">Uncharacterized protein</fullName>
    </submittedName>
</protein>
<dbReference type="EMBL" id="AGNL01008808">
    <property type="protein sequence ID" value="EJK70265.1"/>
    <property type="molecule type" value="Genomic_DNA"/>
</dbReference>
<proteinExistence type="predicted"/>
<sequence length="1173" mass="130973">MALISPALGRTETNPATLRRAASRQGGPQPPYARARALEPGRTPASLPREPESSRRREPRKTRVFEASRAAKDTRFFADSRQCSHSATNGHDVTNVASPKRHLATRATAVRSEPRTDTHAADLRKFGTLIGLANHQRTCLPVDDSAFYEGANETHGSGLGGQSYLEQLGVEADTDPWNRDESEMDFGGNDEVNLSNDEGEESDSDGSYDEMTENVNKDPPQSQPHIRETEIPLPYQFLTELHEMVGRHRGDLGMVDEFVGIMKRHSNDNTLAFSVDALVNRKKYLQNVEEMVGSNTLKPKDINVHLTSGSTATVSVFNLEAQIKSLLEDKELMSPQNLAPGYDYLSGMATEPITHYSEVHSGTDWEPARQRFCGDNPKNMPVALILFIDKSHFGSNGSLSTTPICFTLSCFNQEMRNNPKFWRLWCYLPNLSYGAKSKKMNSRLSVQDEHDCVAAAMPELIRIHKQGGIRLVVNGYRVNGKVWIHFIIGDTAGNNRLLGQYNGSGEMSMPYRDCQCPFSELDSSNPSCEYRTDAMMRDVKKQHDGKTKKYEQEALQKSYSNHLIDNAFMMEGVPISTKYLGVYGVFPPELLHTTDEGLTKYILASLKKRLSNAPSVRGVTSIVNTIEMLHQLIHGALNRNSERDIPDGSDRAGLLQDTYIGASERKGNLFRLLLLTYTDTAWDQLDPVLVECGIGMVEIQECLKMYLSMCEWFHDNNTVKEVDQARPLIASVIDDVQRLFERGAGTNGWKIPKTHGLTKIQYYMQRFGSAFNFYGGPGESHHKKFVKDTGSNTQKRISSFSGQAAKRSYERQLVDSVKGMMERQRRKRRKLNLLTPEFYTNGAYLIDFDNQWNAVTTKAVSARRSKYIDVPNGLTGTLAKFAIAKGCRGGFKAKGYGMCQFDLDGRRETFRSTSSYLNKEWMDWCMVKFEDTNGSDRTYPCQILGIVKFEPGDIAGTSGIHFVVRSCVDSLSMKQLEDKFVCPMKLGCGSFNYDVVPVQSIAYPLLVYKNADPYDGPYLQIGSLGKCLSIGNAAGAQNVEHPRGDADHCAAGNLSCVSGVRIGERRDAVGVRRRLVFNSAASSRAVKACRGYESSDWATVPRLVTRTRSKDIGPCTGRQCYGHGHSAGRKRFESKEDDVNTKRIPEPVANALSSRGPRERERERSGNSRDSLR</sequence>
<feature type="region of interest" description="Disordered" evidence="1">
    <location>
        <begin position="1118"/>
        <end position="1173"/>
    </location>
</feature>
<feature type="compositionally biased region" description="Basic and acidic residues" evidence="1">
    <location>
        <begin position="1156"/>
        <end position="1173"/>
    </location>
</feature>
<evidence type="ECO:0000313" key="3">
    <source>
        <dbReference type="Proteomes" id="UP000266841"/>
    </source>
</evidence>
<gene>
    <name evidence="2" type="ORF">THAOC_08390</name>
</gene>
<feature type="compositionally biased region" description="Basic and acidic residues" evidence="1">
    <location>
        <begin position="1130"/>
        <end position="1145"/>
    </location>
</feature>
<dbReference type="eggNOG" id="ENOG502SZY1">
    <property type="taxonomic scope" value="Eukaryota"/>
</dbReference>
<feature type="compositionally biased region" description="Basic and acidic residues" evidence="1">
    <location>
        <begin position="49"/>
        <end position="63"/>
    </location>
</feature>
<feature type="region of interest" description="Disordered" evidence="1">
    <location>
        <begin position="175"/>
        <end position="226"/>
    </location>
</feature>
<dbReference type="AlphaFoldDB" id="K0SY15"/>
<dbReference type="OrthoDB" id="56982at2759"/>
<feature type="region of interest" description="Disordered" evidence="1">
    <location>
        <begin position="1"/>
        <end position="63"/>
    </location>
</feature>
<organism evidence="2 3">
    <name type="scientific">Thalassiosira oceanica</name>
    <name type="common">Marine diatom</name>
    <dbReference type="NCBI Taxonomy" id="159749"/>
    <lineage>
        <taxon>Eukaryota</taxon>
        <taxon>Sar</taxon>
        <taxon>Stramenopiles</taxon>
        <taxon>Ochrophyta</taxon>
        <taxon>Bacillariophyta</taxon>
        <taxon>Coscinodiscophyceae</taxon>
        <taxon>Thalassiosirophycidae</taxon>
        <taxon>Thalassiosirales</taxon>
        <taxon>Thalassiosiraceae</taxon>
        <taxon>Thalassiosira</taxon>
    </lineage>
</organism>
<feature type="compositionally biased region" description="Acidic residues" evidence="1">
    <location>
        <begin position="197"/>
        <end position="212"/>
    </location>
</feature>
<evidence type="ECO:0000256" key="1">
    <source>
        <dbReference type="SAM" id="MobiDB-lite"/>
    </source>
</evidence>
<name>K0SY15_THAOC</name>
<dbReference type="Proteomes" id="UP000266841">
    <property type="component" value="Unassembled WGS sequence"/>
</dbReference>
<reference evidence="2 3" key="1">
    <citation type="journal article" date="2012" name="Genome Biol.">
        <title>Genome and low-iron response of an oceanic diatom adapted to chronic iron limitation.</title>
        <authorList>
            <person name="Lommer M."/>
            <person name="Specht M."/>
            <person name="Roy A.S."/>
            <person name="Kraemer L."/>
            <person name="Andreson R."/>
            <person name="Gutowska M.A."/>
            <person name="Wolf J."/>
            <person name="Bergner S.V."/>
            <person name="Schilhabel M.B."/>
            <person name="Klostermeier U.C."/>
            <person name="Beiko R.G."/>
            <person name="Rosenstiel P."/>
            <person name="Hippler M."/>
            <person name="Laroche J."/>
        </authorList>
    </citation>
    <scope>NUCLEOTIDE SEQUENCE [LARGE SCALE GENOMIC DNA]</scope>
    <source>
        <strain evidence="2 3">CCMP1005</strain>
    </source>
</reference>